<dbReference type="Proteomes" id="UP000054653">
    <property type="component" value="Unassembled WGS sequence"/>
</dbReference>
<comment type="caution">
    <text evidence="1">The sequence shown here is derived from an EMBL/GenBank/DDBJ whole genome shotgun (WGS) entry which is preliminary data.</text>
</comment>
<sequence>MRLSFLFTHTASTCAAPSATEQDKNKLRQV</sequence>
<evidence type="ECO:0000313" key="1">
    <source>
        <dbReference type="EMBL" id="KRY03961.1"/>
    </source>
</evidence>
<accession>A0A0V0YUG9</accession>
<keyword evidence="2" id="KW-1185">Reference proteome</keyword>
<proteinExistence type="predicted"/>
<dbReference type="EMBL" id="JYDI01006041">
    <property type="protein sequence ID" value="KRY03961.1"/>
    <property type="molecule type" value="Genomic_DNA"/>
</dbReference>
<reference evidence="1 2" key="1">
    <citation type="submission" date="2015-01" db="EMBL/GenBank/DDBJ databases">
        <title>Evolution of Trichinella species and genotypes.</title>
        <authorList>
            <person name="Korhonen P.K."/>
            <person name="Edoardo P."/>
            <person name="Giuseppe L.R."/>
            <person name="Gasser R.B."/>
        </authorList>
    </citation>
    <scope>NUCLEOTIDE SEQUENCE [LARGE SCALE GENOMIC DNA]</scope>
    <source>
        <strain evidence="1">ISS120</strain>
    </source>
</reference>
<protein>
    <submittedName>
        <fullName evidence="1">Uncharacterized protein</fullName>
    </submittedName>
</protein>
<name>A0A0V0YUG9_TRIBR</name>
<organism evidence="1 2">
    <name type="scientific">Trichinella britovi</name>
    <name type="common">Parasitic roundworm</name>
    <dbReference type="NCBI Taxonomy" id="45882"/>
    <lineage>
        <taxon>Eukaryota</taxon>
        <taxon>Metazoa</taxon>
        <taxon>Ecdysozoa</taxon>
        <taxon>Nematoda</taxon>
        <taxon>Enoplea</taxon>
        <taxon>Dorylaimia</taxon>
        <taxon>Trichinellida</taxon>
        <taxon>Trichinellidae</taxon>
        <taxon>Trichinella</taxon>
    </lineage>
</organism>
<dbReference type="AlphaFoldDB" id="A0A0V0YUG9"/>
<gene>
    <name evidence="1" type="ORF">T03_13978</name>
</gene>
<evidence type="ECO:0000313" key="2">
    <source>
        <dbReference type="Proteomes" id="UP000054653"/>
    </source>
</evidence>